<dbReference type="InterPro" id="IPR041329">
    <property type="entry name" value="YubB_C"/>
</dbReference>
<gene>
    <name evidence="3" type="ORF">NPE20_12425</name>
</gene>
<dbReference type="RefSeq" id="WP_256538970.1">
    <property type="nucleotide sequence ID" value="NZ_JANHOH010000002.1"/>
</dbReference>
<keyword evidence="4" id="KW-1185">Reference proteome</keyword>
<protein>
    <recommendedName>
        <fullName evidence="2">YubB ferredoxin-like domain-containing protein</fullName>
    </recommendedName>
</protein>
<evidence type="ECO:0000313" key="4">
    <source>
        <dbReference type="Proteomes" id="UP001204376"/>
    </source>
</evidence>
<dbReference type="Pfam" id="PF18406">
    <property type="entry name" value="DUF1281_C"/>
    <property type="match status" value="1"/>
</dbReference>
<dbReference type="Gene3D" id="3.30.70.1270">
    <property type="entry name" value="Api92-like domains"/>
    <property type="match status" value="1"/>
</dbReference>
<accession>A0ABT1T2D6</accession>
<dbReference type="Proteomes" id="UP001204376">
    <property type="component" value="Unassembled WGS sequence"/>
</dbReference>
<organism evidence="3 4">
    <name type="scientific">Mucilaginibacter aquariorum</name>
    <dbReference type="NCBI Taxonomy" id="2967225"/>
    <lineage>
        <taxon>Bacteria</taxon>
        <taxon>Pseudomonadati</taxon>
        <taxon>Bacteroidota</taxon>
        <taxon>Sphingobacteriia</taxon>
        <taxon>Sphingobacteriales</taxon>
        <taxon>Sphingobacteriaceae</taxon>
        <taxon>Mucilaginibacter</taxon>
    </lineage>
</organism>
<reference evidence="3 4" key="1">
    <citation type="submission" date="2022-07" db="EMBL/GenBank/DDBJ databases">
        <title>Mucilaginibacter sp. JC4.</title>
        <authorList>
            <person name="Le V."/>
            <person name="Ko S.-R."/>
            <person name="Ahn C.-Y."/>
            <person name="Oh H.-M."/>
        </authorList>
    </citation>
    <scope>NUCLEOTIDE SEQUENCE [LARGE SCALE GENOMIC DNA]</scope>
    <source>
        <strain evidence="3 4">JC4</strain>
    </source>
</reference>
<feature type="domain" description="YubB ferredoxin-like" evidence="2">
    <location>
        <begin position="58"/>
        <end position="130"/>
    </location>
</feature>
<evidence type="ECO:0000256" key="1">
    <source>
        <dbReference type="SAM" id="MobiDB-lite"/>
    </source>
</evidence>
<sequence length="188" mass="21567">MANWCHNCVRLTGEPENIAAVNAFFKAIEHQQEQGNYELPDFITAKNKGMFEIWFRDEHIHFRSAWSPPINALIEIADHFETGFINKYEEPGMFVYGKAYYHEGELDGVSLTRADAEQIGYDEEREVFLFEGKEFDNDEVIIYSLYAKKITDFEASHPVMAGKITPSPTANDEPLPGQEQVRKAGLKR</sequence>
<dbReference type="EMBL" id="JANHOH010000002">
    <property type="protein sequence ID" value="MCQ6958773.1"/>
    <property type="molecule type" value="Genomic_DNA"/>
</dbReference>
<evidence type="ECO:0000259" key="2">
    <source>
        <dbReference type="Pfam" id="PF18406"/>
    </source>
</evidence>
<evidence type="ECO:0000313" key="3">
    <source>
        <dbReference type="EMBL" id="MCQ6958773.1"/>
    </source>
</evidence>
<feature type="region of interest" description="Disordered" evidence="1">
    <location>
        <begin position="161"/>
        <end position="188"/>
    </location>
</feature>
<name>A0ABT1T2D6_9SPHI</name>
<comment type="caution">
    <text evidence="3">The sequence shown here is derived from an EMBL/GenBank/DDBJ whole genome shotgun (WGS) entry which is preliminary data.</text>
</comment>
<proteinExistence type="predicted"/>